<keyword evidence="2" id="KW-0813">Transport</keyword>
<dbReference type="InterPro" id="IPR000709">
    <property type="entry name" value="Leu_Ile_Val-bd"/>
</dbReference>
<name>A0A366H4D9_9BURK</name>
<dbReference type="AlphaFoldDB" id="A0A366H4D9"/>
<evidence type="ECO:0000256" key="2">
    <source>
        <dbReference type="ARBA" id="ARBA00022448"/>
    </source>
</evidence>
<dbReference type="OrthoDB" id="8766630at2"/>
<sequence length="394" mass="41986">MKHLIKTVLASACLATAAASLVAAPAAAAEPFKIGLIVPMTGPFASTGKQIDTAVKLYMQQHGDMVDGRKIEVILRDDGGLAPETTKRIAQEMVVQDKVNVLAGFGLTPLAFAAAPVATQAKVPMVVMAAATSSIVKKSPYIVRTSQTLPQVTAPLGDWAAKNPKIKTAITLITDYGPGHDAEKVFIKHFTDGGGKILESIRVPLQNPDFGPFLQRVRDAKPNAVFVFVPSGPGSALMKQFAEKHLTDAGIQLIGTGDVLDDDLLPSMGNEALGVVTSQHYSAAHKSPENKAYVAAFEKLTNNKMRPNFMSVGGYDGMHLIYAALKKAGPDATGDQLLAAMKGMSWTSPRGPVSIDPETRDIVQNIYIRKAEKVDGQIYNVEFETVPNVKDPGV</sequence>
<feature type="chain" id="PRO_5016570743" evidence="5">
    <location>
        <begin position="29"/>
        <end position="394"/>
    </location>
</feature>
<evidence type="ECO:0000256" key="1">
    <source>
        <dbReference type="ARBA" id="ARBA00010062"/>
    </source>
</evidence>
<dbReference type="Gene3D" id="3.40.50.2300">
    <property type="match status" value="2"/>
</dbReference>
<dbReference type="RefSeq" id="WP_113934677.1">
    <property type="nucleotide sequence ID" value="NZ_JALCYK010000012.1"/>
</dbReference>
<protein>
    <submittedName>
        <fullName evidence="7">Amino acid/amide ABC transporter substrate-binding protein (HAAT family)</fullName>
    </submittedName>
</protein>
<organism evidence="7 8">
    <name type="scientific">Eoetvoesiella caeni</name>
    <dbReference type="NCBI Taxonomy" id="645616"/>
    <lineage>
        <taxon>Bacteria</taxon>
        <taxon>Pseudomonadati</taxon>
        <taxon>Pseudomonadota</taxon>
        <taxon>Betaproteobacteria</taxon>
        <taxon>Burkholderiales</taxon>
        <taxon>Alcaligenaceae</taxon>
        <taxon>Eoetvoesiella</taxon>
    </lineage>
</organism>
<evidence type="ECO:0000259" key="6">
    <source>
        <dbReference type="Pfam" id="PF13458"/>
    </source>
</evidence>
<dbReference type="SUPFAM" id="SSF53822">
    <property type="entry name" value="Periplasmic binding protein-like I"/>
    <property type="match status" value="1"/>
</dbReference>
<feature type="domain" description="Leucine-binding protein" evidence="6">
    <location>
        <begin position="31"/>
        <end position="372"/>
    </location>
</feature>
<dbReference type="PANTHER" id="PTHR30483">
    <property type="entry name" value="LEUCINE-SPECIFIC-BINDING PROTEIN"/>
    <property type="match status" value="1"/>
</dbReference>
<dbReference type="EMBL" id="QNRQ01000013">
    <property type="protein sequence ID" value="RBP36240.1"/>
    <property type="molecule type" value="Genomic_DNA"/>
</dbReference>
<keyword evidence="8" id="KW-1185">Reference proteome</keyword>
<evidence type="ECO:0000313" key="7">
    <source>
        <dbReference type="EMBL" id="RBP36240.1"/>
    </source>
</evidence>
<dbReference type="PANTHER" id="PTHR30483:SF6">
    <property type="entry name" value="PERIPLASMIC BINDING PROTEIN OF ABC TRANSPORTER FOR NATURAL AMINO ACIDS"/>
    <property type="match status" value="1"/>
</dbReference>
<dbReference type="Proteomes" id="UP000253628">
    <property type="component" value="Unassembled WGS sequence"/>
</dbReference>
<accession>A0A366H4D9</accession>
<evidence type="ECO:0000313" key="8">
    <source>
        <dbReference type="Proteomes" id="UP000253628"/>
    </source>
</evidence>
<evidence type="ECO:0000256" key="3">
    <source>
        <dbReference type="ARBA" id="ARBA00022729"/>
    </source>
</evidence>
<dbReference type="Pfam" id="PF13458">
    <property type="entry name" value="Peripla_BP_6"/>
    <property type="match status" value="1"/>
</dbReference>
<comment type="caution">
    <text evidence="7">The sequence shown here is derived from an EMBL/GenBank/DDBJ whole genome shotgun (WGS) entry which is preliminary data.</text>
</comment>
<gene>
    <name evidence="7" type="ORF">DFR37_11371</name>
</gene>
<dbReference type="InterPro" id="IPR028082">
    <property type="entry name" value="Peripla_BP_I"/>
</dbReference>
<feature type="signal peptide" evidence="5">
    <location>
        <begin position="1"/>
        <end position="28"/>
    </location>
</feature>
<evidence type="ECO:0000256" key="4">
    <source>
        <dbReference type="ARBA" id="ARBA00022970"/>
    </source>
</evidence>
<evidence type="ECO:0000256" key="5">
    <source>
        <dbReference type="SAM" id="SignalP"/>
    </source>
</evidence>
<reference evidence="7 8" key="1">
    <citation type="submission" date="2018-06" db="EMBL/GenBank/DDBJ databases">
        <title>Genomic Encyclopedia of Type Strains, Phase IV (KMG-IV): sequencing the most valuable type-strain genomes for metagenomic binning, comparative biology and taxonomic classification.</title>
        <authorList>
            <person name="Goeker M."/>
        </authorList>
    </citation>
    <scope>NUCLEOTIDE SEQUENCE [LARGE SCALE GENOMIC DNA]</scope>
    <source>
        <strain evidence="7 8">DSM 25520</strain>
    </source>
</reference>
<dbReference type="CDD" id="cd20013">
    <property type="entry name" value="PBP1_RPA0985_benzoate-like"/>
    <property type="match status" value="1"/>
</dbReference>
<keyword evidence="4" id="KW-0029">Amino-acid transport</keyword>
<dbReference type="PRINTS" id="PR00337">
    <property type="entry name" value="LEUILEVALBP"/>
</dbReference>
<dbReference type="InterPro" id="IPR051010">
    <property type="entry name" value="BCAA_transport"/>
</dbReference>
<keyword evidence="3 5" id="KW-0732">Signal</keyword>
<proteinExistence type="inferred from homology"/>
<dbReference type="GO" id="GO:0006865">
    <property type="term" value="P:amino acid transport"/>
    <property type="evidence" value="ECO:0007669"/>
    <property type="project" value="UniProtKB-KW"/>
</dbReference>
<comment type="similarity">
    <text evidence="1">Belongs to the leucine-binding protein family.</text>
</comment>
<dbReference type="InterPro" id="IPR028081">
    <property type="entry name" value="Leu-bd"/>
</dbReference>